<organism evidence="1 2">
    <name type="scientific">Danio rerio</name>
    <name type="common">Zebrafish</name>
    <name type="synonym">Brachydanio rerio</name>
    <dbReference type="NCBI Taxonomy" id="7955"/>
    <lineage>
        <taxon>Eukaryota</taxon>
        <taxon>Metazoa</taxon>
        <taxon>Chordata</taxon>
        <taxon>Craniata</taxon>
        <taxon>Vertebrata</taxon>
        <taxon>Euteleostomi</taxon>
        <taxon>Actinopterygii</taxon>
        <taxon>Neopterygii</taxon>
        <taxon>Teleostei</taxon>
        <taxon>Ostariophysi</taxon>
        <taxon>Cypriniformes</taxon>
        <taxon>Danionidae</taxon>
        <taxon>Danioninae</taxon>
        <taxon>Danio</taxon>
    </lineage>
</organism>
<proteinExistence type="predicted"/>
<protein>
    <submittedName>
        <fullName evidence="2">Centrosomal protein of 295 kDa isoform X1</fullName>
    </submittedName>
</protein>
<gene>
    <name evidence="2" type="primary">cep295</name>
</gene>
<evidence type="ECO:0000313" key="2">
    <source>
        <dbReference type="RefSeq" id="XP_073780324.1"/>
    </source>
</evidence>
<accession>A0AC58HEE5</accession>
<sequence>MRRKESRVKLSPNEEEQLLREELDRRRKLRLQQVREQERFIAAQVRRQVQERRQKQLQTLADSLQQHWQQQHTHRLQALHTHYQRSLSAVGEGHRSATHNEPDEQCVSQKRVERQERANERHREALRELNTRRHEEQQQQRRLMEARRRALLEEKRRTQRVCSLPPPPPDPLEGVVLKTPRPLRSTAAELVSITHTAVDRETDTQPQQSAQQAAAQESERLEDLQREQDEEQQQRLQRARERGEHALRREQHTQDRARLLCDLQRLQHADLQRRSQALHSVPAQVFQPLYRQQELRDQQQRDLEIAFQDLYTHQRKVKGDWLLQLVPEPLPPLSAASHDEELDVTLDPCETPPTDSPESSADPGRRALSTLLERIRSRREPRTGEEESGGVEEEEDQSAGVEEKQNTGVEEPATTDGPDVSDDAVVAGHLLPADHTHTQVEETAERQSGAHTHIQEAVLRQQEEQLALLEELEEQRRELQQQLTHTLHTLQEPEHQQEEISSTHPEPPAQAESDTLRLHQYQQRLLQQNRLHRQFIAEAQRRLQEHQQSLRTHSSMSSATETTQKSKRICVSLQLREQSLSASAHTPAGGSASAHTGGSPQDSHTKEEHAAPEPDTLPLPPSLPLPTTFPTSLPASVPPSFPLRPSLPPALPASLPPSLAPSLPLPPPAVVLELLRSRHHHTPLQSAEVTGSGSGSASSSGPGSVHQMRRQRDALQALIAAHTQSPVSSSADQPMLNTLLSLITESDDQRDAHTLSDGAPAAHTHTADGVCAPAPVHRGRVCPPVSRPPVRLAFLQQMEQHELSAIQEVDSPANLSLDTGVQEQESVSSSVSLPVCLVSEDELGQSEGSQLTGRISRMSWRHTLMQESRSASQSSVKKQQLLDPGCLSSTTISTGSFSSSEHESLSFTTADAGHAPSSSSGRGSRDAVQEIIEKYSEELSASLTHTGAVSSSWSSVLQEESLHDGDAHTSGVFRPLQPHPDIDSSSSSSRGAVRDEQSSRAQGWSQMVSSVLERLSEQLSVTHTHSEHTRCAAASGVALQTRPSSSSSSSSSSSAADAGVCSSQVCVQSAAGTEEEEEHPDDPSAVFLPLPTEVTLNQSVDLSPLHAELAVSDWLESADQSHHALQQMRSEPQAEPQAETSADSLSITHESLCEAENSSMSAPQEEDPPAQEVMSAVKESTLTELLERAQAAGELKGILEESVLSFISLPESESSAAAQDEELSRAEEQHSAQSEPAFPHAVMLLEAQCSPAQRLHRARLAQRSALRAAQIKHTHRRNTTHIPHNPSTTHTQPTSASADGLKSVCEVRICTEEHRRQQEAEMLQRTHRLYSQLEEVKQRKQMQIRQQSNANNRERARDFHRKTLENLRARPKS</sequence>
<dbReference type="Proteomes" id="UP000000437">
    <property type="component" value="Chromosome 15"/>
</dbReference>
<dbReference type="RefSeq" id="XP_073780324.1">
    <property type="nucleotide sequence ID" value="XM_073924223.1"/>
</dbReference>
<reference evidence="2" key="1">
    <citation type="submission" date="2025-08" db="UniProtKB">
        <authorList>
            <consortium name="RefSeq"/>
        </authorList>
    </citation>
    <scope>IDENTIFICATION</scope>
    <source>
        <strain evidence="2">Tuebingen</strain>
        <tissue evidence="2">Fibroblasts and whole tissue</tissue>
    </source>
</reference>
<name>A0AC58HEE5_DANRE</name>
<evidence type="ECO:0000313" key="1">
    <source>
        <dbReference type="Proteomes" id="UP000000437"/>
    </source>
</evidence>
<keyword evidence="1" id="KW-1185">Reference proteome</keyword>